<dbReference type="OrthoDB" id="4496419at2"/>
<dbReference type="InterPro" id="IPR050464">
    <property type="entry name" value="Zeta_carotene_desat/Oxidored"/>
</dbReference>
<sequence length="411" mass="41999">MGARAVSAVVVGGGVAGLAAAHRLARSGRQVVVLEATDRLGGMVMPVELAGVRVDGGAEAFARRLGIADELCATLGLEVAGPEGGPHIRWSVDRVWPGADGVLGIPASPQDPALRAALDAEELEAALAEPTLLEAIGAEAVTVGELVTARLGQGVTDKLVAPVTTGVYGMPPDQMPLAQFAPRLAGPGSLYAKVAAARGSRSSVAQPVGGLFRLVEALEADIRQHGGEIRLGHRARASDLRGVERAVIACPARPAAELLEDFGVQVEQPATTVSQSVLLALEPKALEGAPVGSGVLLGQPIPGLGARALTHYSAKWPWSGGAVQVLRLSYAPEATPSRGRALVDASLLLGRPVTEVLDFRVVRWPAVPRSLTVAARGSLLAQLPANVRVAGAWAFGNGIEAAIASGLEAAA</sequence>
<dbReference type="InterPro" id="IPR036188">
    <property type="entry name" value="FAD/NAD-bd_sf"/>
</dbReference>
<name>A0A3P1TD22_9ACTN</name>
<dbReference type="Pfam" id="PF13450">
    <property type="entry name" value="NAD_binding_8"/>
    <property type="match status" value="1"/>
</dbReference>
<dbReference type="RefSeq" id="WP_124842485.1">
    <property type="nucleotide sequence ID" value="NZ_RQZG01000001.1"/>
</dbReference>
<organism evidence="1 2">
    <name type="scientific">Arachnia propionica</name>
    <dbReference type="NCBI Taxonomy" id="1750"/>
    <lineage>
        <taxon>Bacteria</taxon>
        <taxon>Bacillati</taxon>
        <taxon>Actinomycetota</taxon>
        <taxon>Actinomycetes</taxon>
        <taxon>Propionibacteriales</taxon>
        <taxon>Propionibacteriaceae</taxon>
        <taxon>Arachnia</taxon>
    </lineage>
</organism>
<dbReference type="GO" id="GO:0016491">
    <property type="term" value="F:oxidoreductase activity"/>
    <property type="evidence" value="ECO:0007669"/>
    <property type="project" value="TreeGrafter"/>
</dbReference>
<dbReference type="PANTHER" id="PTHR42923">
    <property type="entry name" value="PROTOPORPHYRINOGEN OXIDASE"/>
    <property type="match status" value="1"/>
</dbReference>
<evidence type="ECO:0000313" key="1">
    <source>
        <dbReference type="EMBL" id="RRD07352.1"/>
    </source>
</evidence>
<protein>
    <submittedName>
        <fullName evidence="1">FAD-dependent oxidoreductase</fullName>
    </submittedName>
</protein>
<dbReference type="Gene3D" id="3.90.660.20">
    <property type="entry name" value="Protoporphyrinogen oxidase, mitochondrial, domain 2"/>
    <property type="match status" value="1"/>
</dbReference>
<dbReference type="AlphaFoldDB" id="A0A3P1TD22"/>
<dbReference type="SUPFAM" id="SSF51905">
    <property type="entry name" value="FAD/NAD(P)-binding domain"/>
    <property type="match status" value="1"/>
</dbReference>
<gene>
    <name evidence="1" type="ORF">EII34_02385</name>
</gene>
<dbReference type="Gene3D" id="1.10.3110.10">
    <property type="entry name" value="protoporphyrinogen ix oxidase, domain 3"/>
    <property type="match status" value="1"/>
</dbReference>
<accession>A0A3P1TD22</accession>
<evidence type="ECO:0000313" key="2">
    <source>
        <dbReference type="Proteomes" id="UP000280819"/>
    </source>
</evidence>
<dbReference type="EMBL" id="RQZG01000001">
    <property type="protein sequence ID" value="RRD07352.1"/>
    <property type="molecule type" value="Genomic_DNA"/>
</dbReference>
<dbReference type="PRINTS" id="PR00419">
    <property type="entry name" value="ADXRDTASE"/>
</dbReference>
<comment type="caution">
    <text evidence="1">The sequence shown here is derived from an EMBL/GenBank/DDBJ whole genome shotgun (WGS) entry which is preliminary data.</text>
</comment>
<dbReference type="PANTHER" id="PTHR42923:SF3">
    <property type="entry name" value="PROTOPORPHYRINOGEN OXIDASE"/>
    <property type="match status" value="1"/>
</dbReference>
<dbReference type="Gene3D" id="3.50.50.60">
    <property type="entry name" value="FAD/NAD(P)-binding domain"/>
    <property type="match status" value="1"/>
</dbReference>
<dbReference type="Proteomes" id="UP000280819">
    <property type="component" value="Unassembled WGS sequence"/>
</dbReference>
<proteinExistence type="predicted"/>
<reference evidence="1 2" key="1">
    <citation type="submission" date="2018-11" db="EMBL/GenBank/DDBJ databases">
        <title>Genomes From Bacteria Associated with the Canine Oral Cavity: a Test Case for Automated Genome-Based Taxonomic Assignment.</title>
        <authorList>
            <person name="Coil D.A."/>
            <person name="Jospin G."/>
            <person name="Darling A.E."/>
            <person name="Wallis C."/>
            <person name="Davis I.J."/>
            <person name="Harris S."/>
            <person name="Eisen J.A."/>
            <person name="Holcombe L.J."/>
            <person name="O'Flynn C."/>
        </authorList>
    </citation>
    <scope>NUCLEOTIDE SEQUENCE [LARGE SCALE GENOMIC DNA]</scope>
    <source>
        <strain evidence="1 2">OH887_COT-365</strain>
    </source>
</reference>